<evidence type="ECO:0000259" key="1">
    <source>
        <dbReference type="PROSITE" id="PS50191"/>
    </source>
</evidence>
<dbReference type="SUPFAM" id="SSF52087">
    <property type="entry name" value="CRAL/TRIO domain"/>
    <property type="match status" value="1"/>
</dbReference>
<accession>A0AA38J1I6</accession>
<dbReference type="PROSITE" id="PS50191">
    <property type="entry name" value="CRAL_TRIO"/>
    <property type="match status" value="1"/>
</dbReference>
<keyword evidence="3" id="KW-1185">Reference proteome</keyword>
<dbReference type="GO" id="GO:0016020">
    <property type="term" value="C:membrane"/>
    <property type="evidence" value="ECO:0007669"/>
    <property type="project" value="TreeGrafter"/>
</dbReference>
<dbReference type="Proteomes" id="UP001168821">
    <property type="component" value="Unassembled WGS sequence"/>
</dbReference>
<gene>
    <name evidence="2" type="ORF">Zmor_001340</name>
</gene>
<dbReference type="InterPro" id="IPR001251">
    <property type="entry name" value="CRAL-TRIO_dom"/>
</dbReference>
<reference evidence="2" key="1">
    <citation type="journal article" date="2023" name="G3 (Bethesda)">
        <title>Whole genome assemblies of Zophobas morio and Tenebrio molitor.</title>
        <authorList>
            <person name="Kaur S."/>
            <person name="Stinson S.A."/>
            <person name="diCenzo G.C."/>
        </authorList>
    </citation>
    <scope>NUCLEOTIDE SEQUENCE</scope>
    <source>
        <strain evidence="2">QUZm001</strain>
    </source>
</reference>
<feature type="domain" description="CRAL-TRIO" evidence="1">
    <location>
        <begin position="80"/>
        <end position="243"/>
    </location>
</feature>
<dbReference type="Pfam" id="PF00650">
    <property type="entry name" value="CRAL_TRIO"/>
    <property type="match status" value="1"/>
</dbReference>
<evidence type="ECO:0000313" key="2">
    <source>
        <dbReference type="EMBL" id="KAJ3665875.1"/>
    </source>
</evidence>
<sequence>MKQFCIEAKKLYQRDPKIKREDVKILQQWLKKQPHLPQLEESQIIIFLHSCYYSIQSTKKTIDYYFTARTLHPELFHYPTDDVIKRACSIGFKNFLPKKTPEGYTVFFSGLLDYSTDNYNYNNEVLLTNLLHSLRIHQHGFSDGLIVVSDCQGGTLGHLARVNFASQKCMLDFMQEGTPLRLKGFHMINAVPFLDKVMAMIKPLISAELFKMIHIHPTLDSLYEYVPKECLPKDYGGELPSRLMLQKEMEKTVFDNVDFFKWHDSQIVDESKRIEKSKIVHMASGLEGTFKKLEID</sequence>
<dbReference type="SUPFAM" id="SSF46938">
    <property type="entry name" value="CRAL/TRIO N-terminal domain"/>
    <property type="match status" value="1"/>
</dbReference>
<dbReference type="PANTHER" id="PTHR10174:SF213">
    <property type="entry name" value="CRAL-TRIO DOMAIN-CONTAINING PROTEIN"/>
    <property type="match status" value="1"/>
</dbReference>
<dbReference type="CDD" id="cd00170">
    <property type="entry name" value="SEC14"/>
    <property type="match status" value="1"/>
</dbReference>
<evidence type="ECO:0000313" key="3">
    <source>
        <dbReference type="Proteomes" id="UP001168821"/>
    </source>
</evidence>
<dbReference type="PANTHER" id="PTHR10174">
    <property type="entry name" value="ALPHA-TOCOPHEROL TRANSFER PROTEIN-RELATED"/>
    <property type="match status" value="1"/>
</dbReference>
<comment type="caution">
    <text evidence="2">The sequence shown here is derived from an EMBL/GenBank/DDBJ whole genome shotgun (WGS) entry which is preliminary data.</text>
</comment>
<dbReference type="InterPro" id="IPR036865">
    <property type="entry name" value="CRAL-TRIO_dom_sf"/>
</dbReference>
<dbReference type="InterPro" id="IPR036273">
    <property type="entry name" value="CRAL/TRIO_N_dom_sf"/>
</dbReference>
<dbReference type="AlphaFoldDB" id="A0AA38J1I6"/>
<dbReference type="Gene3D" id="3.40.525.10">
    <property type="entry name" value="CRAL-TRIO lipid binding domain"/>
    <property type="match status" value="1"/>
</dbReference>
<dbReference type="SMART" id="SM00516">
    <property type="entry name" value="SEC14"/>
    <property type="match status" value="1"/>
</dbReference>
<dbReference type="EMBL" id="JALNTZ010000001">
    <property type="protein sequence ID" value="KAJ3665875.1"/>
    <property type="molecule type" value="Genomic_DNA"/>
</dbReference>
<protein>
    <recommendedName>
        <fullName evidence="1">CRAL-TRIO domain-containing protein</fullName>
    </recommendedName>
</protein>
<organism evidence="2 3">
    <name type="scientific">Zophobas morio</name>
    <dbReference type="NCBI Taxonomy" id="2755281"/>
    <lineage>
        <taxon>Eukaryota</taxon>
        <taxon>Metazoa</taxon>
        <taxon>Ecdysozoa</taxon>
        <taxon>Arthropoda</taxon>
        <taxon>Hexapoda</taxon>
        <taxon>Insecta</taxon>
        <taxon>Pterygota</taxon>
        <taxon>Neoptera</taxon>
        <taxon>Endopterygota</taxon>
        <taxon>Coleoptera</taxon>
        <taxon>Polyphaga</taxon>
        <taxon>Cucujiformia</taxon>
        <taxon>Tenebrionidae</taxon>
        <taxon>Zophobas</taxon>
    </lineage>
</organism>
<proteinExistence type="predicted"/>
<dbReference type="GO" id="GO:1902936">
    <property type="term" value="F:phosphatidylinositol bisphosphate binding"/>
    <property type="evidence" value="ECO:0007669"/>
    <property type="project" value="TreeGrafter"/>
</dbReference>
<name>A0AA38J1I6_9CUCU</name>
<dbReference type="PRINTS" id="PR00180">
    <property type="entry name" value="CRETINALDHBP"/>
</dbReference>